<dbReference type="Pfam" id="PF13432">
    <property type="entry name" value="TPR_16"/>
    <property type="match status" value="1"/>
</dbReference>
<evidence type="ECO:0000313" key="4">
    <source>
        <dbReference type="Proteomes" id="UP000502415"/>
    </source>
</evidence>
<feature type="signal peptide" evidence="1">
    <location>
        <begin position="1"/>
        <end position="18"/>
    </location>
</feature>
<evidence type="ECO:0000313" key="3">
    <source>
        <dbReference type="EMBL" id="QJE03152.1"/>
    </source>
</evidence>
<keyword evidence="4" id="KW-1185">Reference proteome</keyword>
<dbReference type="SUPFAM" id="SSF48452">
    <property type="entry name" value="TPR-like"/>
    <property type="match status" value="1"/>
</dbReference>
<accession>A0A7Z2W158</accession>
<dbReference type="Pfam" id="PF09906">
    <property type="entry name" value="DUF2135"/>
    <property type="match status" value="1"/>
</dbReference>
<keyword evidence="1" id="KW-0732">Signal</keyword>
<dbReference type="KEGG" id="mfy:HH212_03075"/>
<evidence type="ECO:0000259" key="2">
    <source>
        <dbReference type="PROSITE" id="PS51468"/>
    </source>
</evidence>
<dbReference type="AlphaFoldDB" id="A0A7Z2W158"/>
<protein>
    <submittedName>
        <fullName evidence="3">DUF2135 domain-containing protein</fullName>
    </submittedName>
</protein>
<dbReference type="PANTHER" id="PTHR45737:SF6">
    <property type="entry name" value="VON WILLEBRAND FACTOR A DOMAIN-CONTAINING PROTEIN 5A"/>
    <property type="match status" value="1"/>
</dbReference>
<dbReference type="InterPro" id="IPR011990">
    <property type="entry name" value="TPR-like_helical_dom_sf"/>
</dbReference>
<reference evidence="3 4" key="1">
    <citation type="submission" date="2020-04" db="EMBL/GenBank/DDBJ databases">
        <title>Genome sequencing of novel species.</title>
        <authorList>
            <person name="Heo J."/>
            <person name="Kim S.-J."/>
            <person name="Kim J.-S."/>
            <person name="Hong S.-B."/>
            <person name="Kwon S.-W."/>
        </authorList>
    </citation>
    <scope>NUCLEOTIDE SEQUENCE [LARGE SCALE GENOMIC DNA]</scope>
    <source>
        <strain evidence="3 4">GN2-R2</strain>
    </source>
</reference>
<proteinExistence type="predicted"/>
<dbReference type="PANTHER" id="PTHR45737">
    <property type="entry name" value="VON WILLEBRAND FACTOR A DOMAIN-CONTAINING PROTEIN 5A"/>
    <property type="match status" value="1"/>
</dbReference>
<sequence length="990" mass="107066">MLATLLLGACILCAPALAQSARRATPPPRPLLLAPDARTPIQLQQAGLAVDIGGGMAATTIELTFYNPNERVLEGELQFPLAPGQRVTGFALDLDGAMRPAVPVDKAKGRQVFEAIVRRGVDPALLETTQGDNLKLRVYPIPAHGTRRVRVQLAQALERASGRWTYRLPLPYAAGAGDIAAEVSVHSAAAAPVLPDALDPAPFQPAADGFKASLPRRLLANDALTIAGKADDGARAWTGEFEDESYFYAEIPVTTAPAPRALPRTMGLLWDSSGSGAARRHDLELAVLERYFRAAGDIDVALVRLRDRAEAPRTFRVRGGDWSALRRELEGTVYDGASALGAWTAPRLAGAPVNEYLLVSDGLDNYGARTFPTLLPSQRLFVLNAAPGADTGYLDALARRGNGRLVDIAPGAIDAAARALVTDGARIAALQGDGLADLQAESIDAHGGIVRVAGRRQRADALLRVTFAGGGSVAVPVTQASPRQPLAPLLWAGWRIDALQADYLLKRAEIARLGKRFGIATRDTSLIVLERLDDYVRHDIAPPPELRKAFAQMQSLRTETLATARESHLQRVLRELDAKQAWWETGYPKGAPPQPKITVDTGEGSTIYRRDGRSGAQPGDVILPPPPPEPAFQARSTTAPAPMMPAPAPAAPSMAYRSVQVSGSRVDPAAAARAQAQLGIALQKWTPDARYLDRLRGADAQQAYAIYLDQKPDFFNSSAFYLDVADLLFEKGQRDLALRVLSNLAEMDLENRQVLRILGYRLLQAGAPELAVPVFESVLRLAEDEPQSWRDLGLAYAAVGRAQEAADTLYQVVVREWDARFADVELITLADLNAVIAAARGKVDASRFDARLLRPMPLDLRAVLTWDADNSDMDLWVTDPNGERCMYANRLTYQGGQMSRDVTGGYGPEEFSLRDAKPGKYKVEANFYGHRQQLVASSTTLQLRLTTGFGTPRAQEQLVTLRLRGRGETVFVGEFEVGAAPAGNGRPARR</sequence>
<name>A0A7Z2W158_9BURK</name>
<feature type="chain" id="PRO_5031151498" evidence="1">
    <location>
        <begin position="19"/>
        <end position="990"/>
    </location>
</feature>
<dbReference type="Gene3D" id="2.60.120.380">
    <property type="match status" value="1"/>
</dbReference>
<gene>
    <name evidence="3" type="ORF">HH212_03075</name>
</gene>
<organism evidence="3 4">
    <name type="scientific">Massilia forsythiae</name>
    <dbReference type="NCBI Taxonomy" id="2728020"/>
    <lineage>
        <taxon>Bacteria</taxon>
        <taxon>Pseudomonadati</taxon>
        <taxon>Pseudomonadota</taxon>
        <taxon>Betaproteobacteria</taxon>
        <taxon>Burkholderiales</taxon>
        <taxon>Oxalobacteraceae</taxon>
        <taxon>Telluria group</taxon>
        <taxon>Massilia</taxon>
    </lineage>
</organism>
<dbReference type="Proteomes" id="UP000502415">
    <property type="component" value="Chromosome"/>
</dbReference>
<dbReference type="InterPro" id="IPR019220">
    <property type="entry name" value="DUF2135"/>
</dbReference>
<dbReference type="Gene3D" id="1.25.40.10">
    <property type="entry name" value="Tetratricopeptide repeat domain"/>
    <property type="match status" value="1"/>
</dbReference>
<dbReference type="PROSITE" id="PS51468">
    <property type="entry name" value="VIT"/>
    <property type="match status" value="1"/>
</dbReference>
<feature type="domain" description="VIT" evidence="2">
    <location>
        <begin position="27"/>
        <end position="155"/>
    </location>
</feature>
<dbReference type="InterPro" id="IPR013694">
    <property type="entry name" value="VIT"/>
</dbReference>
<evidence type="ECO:0000256" key="1">
    <source>
        <dbReference type="SAM" id="SignalP"/>
    </source>
</evidence>
<dbReference type="EMBL" id="CP051685">
    <property type="protein sequence ID" value="QJE03152.1"/>
    <property type="molecule type" value="Genomic_DNA"/>
</dbReference>
<dbReference type="Pfam" id="PF08487">
    <property type="entry name" value="VIT"/>
    <property type="match status" value="1"/>
</dbReference>